<evidence type="ECO:0000259" key="8">
    <source>
        <dbReference type="Pfam" id="PF09335"/>
    </source>
</evidence>
<evidence type="ECO:0000313" key="10">
    <source>
        <dbReference type="Proteomes" id="UP000199695"/>
    </source>
</evidence>
<keyword evidence="5 7" id="KW-1133">Transmembrane helix</keyword>
<feature type="domain" description="VTT" evidence="8">
    <location>
        <begin position="30"/>
        <end position="149"/>
    </location>
</feature>
<organism evidence="9 10">
    <name type="scientific">Lihuaxuella thermophila</name>
    <dbReference type="NCBI Taxonomy" id="1173111"/>
    <lineage>
        <taxon>Bacteria</taxon>
        <taxon>Bacillati</taxon>
        <taxon>Bacillota</taxon>
        <taxon>Bacilli</taxon>
        <taxon>Bacillales</taxon>
        <taxon>Thermoactinomycetaceae</taxon>
        <taxon>Lihuaxuella</taxon>
    </lineage>
</organism>
<dbReference type="InterPro" id="IPR051311">
    <property type="entry name" value="DedA_domain"/>
</dbReference>
<feature type="transmembrane region" description="Helical" evidence="7">
    <location>
        <begin position="12"/>
        <end position="42"/>
    </location>
</feature>
<keyword evidence="3" id="KW-1003">Cell membrane</keyword>
<dbReference type="GO" id="GO:0005886">
    <property type="term" value="C:plasma membrane"/>
    <property type="evidence" value="ECO:0007669"/>
    <property type="project" value="UniProtKB-SubCell"/>
</dbReference>
<dbReference type="STRING" id="1173111.SAMN05444955_10529"/>
<evidence type="ECO:0000256" key="7">
    <source>
        <dbReference type="SAM" id="Phobius"/>
    </source>
</evidence>
<dbReference type="PANTHER" id="PTHR42709">
    <property type="entry name" value="ALKALINE PHOSPHATASE LIKE PROTEIN"/>
    <property type="match status" value="1"/>
</dbReference>
<evidence type="ECO:0000256" key="3">
    <source>
        <dbReference type="ARBA" id="ARBA00022475"/>
    </source>
</evidence>
<keyword evidence="4 7" id="KW-0812">Transmembrane</keyword>
<feature type="transmembrane region" description="Helical" evidence="7">
    <location>
        <begin position="48"/>
        <end position="71"/>
    </location>
</feature>
<evidence type="ECO:0000256" key="1">
    <source>
        <dbReference type="ARBA" id="ARBA00004651"/>
    </source>
</evidence>
<dbReference type="EMBL" id="FOCQ01000005">
    <property type="protein sequence ID" value="SEN03191.1"/>
    <property type="molecule type" value="Genomic_DNA"/>
</dbReference>
<protein>
    <submittedName>
        <fullName evidence="9">Membrane protein DedA, SNARE-associated domain</fullName>
    </submittedName>
</protein>
<dbReference type="AlphaFoldDB" id="A0A1H8D7A2"/>
<comment type="similarity">
    <text evidence="2">Belongs to the DedA family.</text>
</comment>
<reference evidence="9 10" key="1">
    <citation type="submission" date="2016-10" db="EMBL/GenBank/DDBJ databases">
        <authorList>
            <person name="de Groot N.N."/>
        </authorList>
    </citation>
    <scope>NUCLEOTIDE SEQUENCE [LARGE SCALE GENOMIC DNA]</scope>
    <source>
        <strain evidence="9 10">DSM 46701</strain>
    </source>
</reference>
<dbReference type="RefSeq" id="WP_089966571.1">
    <property type="nucleotide sequence ID" value="NZ_FOCQ01000005.1"/>
</dbReference>
<dbReference type="InterPro" id="IPR032816">
    <property type="entry name" value="VTT_dom"/>
</dbReference>
<proteinExistence type="inferred from homology"/>
<gene>
    <name evidence="9" type="ORF">SAMN05444955_10529</name>
</gene>
<name>A0A1H8D7A2_9BACL</name>
<feature type="transmembrane region" description="Helical" evidence="7">
    <location>
        <begin position="129"/>
        <end position="146"/>
    </location>
</feature>
<feature type="transmembrane region" description="Helical" evidence="7">
    <location>
        <begin position="166"/>
        <end position="184"/>
    </location>
</feature>
<evidence type="ECO:0000313" key="9">
    <source>
        <dbReference type="EMBL" id="SEN03191.1"/>
    </source>
</evidence>
<keyword evidence="10" id="KW-1185">Reference proteome</keyword>
<dbReference type="OrthoDB" id="9813426at2"/>
<dbReference type="PANTHER" id="PTHR42709:SF6">
    <property type="entry name" value="UNDECAPRENYL PHOSPHATE TRANSPORTER A"/>
    <property type="match status" value="1"/>
</dbReference>
<dbReference type="Pfam" id="PF09335">
    <property type="entry name" value="VTT_dom"/>
    <property type="match status" value="1"/>
</dbReference>
<accession>A0A1H8D7A2</accession>
<dbReference type="Proteomes" id="UP000199695">
    <property type="component" value="Unassembled WGS sequence"/>
</dbReference>
<comment type="subcellular location">
    <subcellularLocation>
        <location evidence="1">Cell membrane</location>
        <topology evidence="1">Multi-pass membrane protein</topology>
    </subcellularLocation>
</comment>
<evidence type="ECO:0000256" key="5">
    <source>
        <dbReference type="ARBA" id="ARBA00022989"/>
    </source>
</evidence>
<sequence>MLQYALDFLEKCGVWGLFAATAIEASSLPFPGALFVLVYGYLFQVSPWQLVWIGALNSAVYTLFTLIPYSVGCKMEQLSKKKFDAKKIEKAQAWFHKYGEWTIVFSRPTGFGNYISYISGISKVKVGRFLFFTYLGVFPWNTLLLFVGNLGSLHTVHRFMEVSQRFGTFLFLGAILIAVTWFLLKKGRQKPGSAKSINEPD</sequence>
<evidence type="ECO:0000256" key="4">
    <source>
        <dbReference type="ARBA" id="ARBA00022692"/>
    </source>
</evidence>
<evidence type="ECO:0000256" key="2">
    <source>
        <dbReference type="ARBA" id="ARBA00010792"/>
    </source>
</evidence>
<keyword evidence="6 7" id="KW-0472">Membrane</keyword>
<evidence type="ECO:0000256" key="6">
    <source>
        <dbReference type="ARBA" id="ARBA00023136"/>
    </source>
</evidence>